<reference evidence="2" key="1">
    <citation type="journal article" date="2019" name="Int. J. Syst. Evol. Microbiol.">
        <title>The Global Catalogue of Microorganisms (GCM) 10K type strain sequencing project: providing services to taxonomists for standard genome sequencing and annotation.</title>
        <authorList>
            <consortium name="The Broad Institute Genomics Platform"/>
            <consortium name="The Broad Institute Genome Sequencing Center for Infectious Disease"/>
            <person name="Wu L."/>
            <person name="Ma J."/>
        </authorList>
    </citation>
    <scope>NUCLEOTIDE SEQUENCE [LARGE SCALE GENOMIC DNA]</scope>
    <source>
        <strain evidence="2">CGMCC 1.15420</strain>
    </source>
</reference>
<evidence type="ECO:0008006" key="3">
    <source>
        <dbReference type="Google" id="ProtNLM"/>
    </source>
</evidence>
<proteinExistence type="predicted"/>
<protein>
    <recommendedName>
        <fullName evidence="3">DUF4127 domain-containing protein</fullName>
    </recommendedName>
</protein>
<dbReference type="InterPro" id="IPR025394">
    <property type="entry name" value="DUF4127"/>
</dbReference>
<name>A0ABQ1VPD1_9BACL</name>
<keyword evidence="2" id="KW-1185">Reference proteome</keyword>
<evidence type="ECO:0000313" key="1">
    <source>
        <dbReference type="EMBL" id="GGF85644.1"/>
    </source>
</evidence>
<dbReference type="EMBL" id="BMIW01000002">
    <property type="protein sequence ID" value="GGF85644.1"/>
    <property type="molecule type" value="Genomic_DNA"/>
</dbReference>
<gene>
    <name evidence="1" type="ORF">GCM10010913_03860</name>
</gene>
<dbReference type="Proteomes" id="UP000608420">
    <property type="component" value="Unassembled WGS sequence"/>
</dbReference>
<dbReference type="RefSeq" id="WP_120460294.1">
    <property type="nucleotide sequence ID" value="NZ_BMIW01000002.1"/>
</dbReference>
<dbReference type="Pfam" id="PF13552">
    <property type="entry name" value="DUF4127"/>
    <property type="match status" value="1"/>
</dbReference>
<organism evidence="1 2">
    <name type="scientific">Paenibacillus aceti</name>
    <dbReference type="NCBI Taxonomy" id="1820010"/>
    <lineage>
        <taxon>Bacteria</taxon>
        <taxon>Bacillati</taxon>
        <taxon>Bacillota</taxon>
        <taxon>Bacilli</taxon>
        <taxon>Bacillales</taxon>
        <taxon>Paenibacillaceae</taxon>
        <taxon>Paenibacillus</taxon>
    </lineage>
</organism>
<sequence>MKKIIYIPLDERPCNYEFPALLAAGTDYTVIRPDINLMGLKKRPGDVEKLWAWLFEQARDADGAIVALDTLLYGGIIPSRLHGMTEEQCAERLENVRKLRRINPSMQLFAFQLIMRCPQYSSSDEEPDYYENWGREIFRRGYIRHRLELGIATGEEQSELQQIEAALPESVWQDYTKRRAVNLTANQRAIELVQDGTVDFMIIPQDDSAPYGLTAIDQQGVREHVKECRQQLSVYMYPGADEVGCTLLARMIHHFERRKPRVHVHFASVQGPYVIPLYEDRVLYESVKYQIMAAGGLMASSLAEADMALCINTPGESMMEANNQGQTHPGYQVYRNIVELVEMADDIVRRITKPCVIADVAYANGADLELLQLLRDKKLLFDLAGYAGWNTSGNTLGTCIAQGMIYAIYGDTPQHRDFLSLRYVEDGGYCGYVRQDVCDRVLPGMGYDYFAVDGQRGQVAERVRAELNRFIETHLQDDEDEYEIVIDDCYMPWSRMFEVGLRTHVQARHKN</sequence>
<accession>A0ABQ1VPD1</accession>
<evidence type="ECO:0000313" key="2">
    <source>
        <dbReference type="Proteomes" id="UP000608420"/>
    </source>
</evidence>
<comment type="caution">
    <text evidence="1">The sequence shown here is derived from an EMBL/GenBank/DDBJ whole genome shotgun (WGS) entry which is preliminary data.</text>
</comment>